<organism evidence="4 5">
    <name type="scientific">Photobacterium gaetbulicola</name>
    <dbReference type="NCBI Taxonomy" id="1295392"/>
    <lineage>
        <taxon>Bacteria</taxon>
        <taxon>Pseudomonadati</taxon>
        <taxon>Pseudomonadota</taxon>
        <taxon>Gammaproteobacteria</taxon>
        <taxon>Vibrionales</taxon>
        <taxon>Vibrionaceae</taxon>
        <taxon>Photobacterium</taxon>
    </lineage>
</organism>
<protein>
    <recommendedName>
        <fullName evidence="3">Outer membrane protein beta-barrel domain-containing protein</fullName>
    </recommendedName>
</protein>
<dbReference type="AlphaFoldDB" id="A0A0B9GKA1"/>
<feature type="chain" id="PRO_5002141848" description="Outer membrane protein beta-barrel domain-containing protein" evidence="2">
    <location>
        <begin position="20"/>
        <end position="172"/>
    </location>
</feature>
<dbReference type="InterPro" id="IPR011250">
    <property type="entry name" value="OMP/PagP_B-barrel"/>
</dbReference>
<evidence type="ECO:0000313" key="5">
    <source>
        <dbReference type="Proteomes" id="UP000031278"/>
    </source>
</evidence>
<name>A0A0B9GKA1_9GAMM</name>
<evidence type="ECO:0000256" key="1">
    <source>
        <dbReference type="ARBA" id="ARBA00022729"/>
    </source>
</evidence>
<dbReference type="SUPFAM" id="SSF56925">
    <property type="entry name" value="OMPA-like"/>
    <property type="match status" value="1"/>
</dbReference>
<dbReference type="Proteomes" id="UP000031278">
    <property type="component" value="Unassembled WGS sequence"/>
</dbReference>
<comment type="caution">
    <text evidence="4">The sequence shown here is derived from an EMBL/GenBank/DDBJ whole genome shotgun (WGS) entry which is preliminary data.</text>
</comment>
<evidence type="ECO:0000313" key="4">
    <source>
        <dbReference type="EMBL" id="KHT65240.1"/>
    </source>
</evidence>
<evidence type="ECO:0000256" key="2">
    <source>
        <dbReference type="SAM" id="SignalP"/>
    </source>
</evidence>
<sequence length="172" mass="18211">MKRIGLAVTLLLCAAPASADLLGFSVGATVGGARVEYQGNDNTGVEYGINGAYHLNDIFSVHAGVVQGSADVDAPNQRAKNEIDYTAFPLTLRADLPLVIGSVYGKLGTNYYDYDVDQSGQPRESDDGWGFAGGAGVVFTMLPFIDLSLNYEYRDMGDVTNNSILFGISAGL</sequence>
<feature type="domain" description="Outer membrane protein beta-barrel" evidence="3">
    <location>
        <begin position="5"/>
        <end position="169"/>
    </location>
</feature>
<reference evidence="4 5" key="1">
    <citation type="submission" date="2014-12" db="EMBL/GenBank/DDBJ databases">
        <title>Genome sequencing of Photobacterium gaetbulicola AD005a.</title>
        <authorList>
            <person name="Adrian T.G.S."/>
            <person name="Chan K.G."/>
        </authorList>
    </citation>
    <scope>NUCLEOTIDE SEQUENCE [LARGE SCALE GENOMIC DNA]</scope>
    <source>
        <strain evidence="4 5">AD005a</strain>
    </source>
</reference>
<dbReference type="EMBL" id="JWLZ01000017">
    <property type="protein sequence ID" value="KHT65240.1"/>
    <property type="molecule type" value="Genomic_DNA"/>
</dbReference>
<dbReference type="Pfam" id="PF13505">
    <property type="entry name" value="OMP_b-brl"/>
    <property type="match status" value="1"/>
</dbReference>
<gene>
    <name evidence="4" type="ORF">RJ45_02125</name>
</gene>
<keyword evidence="1 2" id="KW-0732">Signal</keyword>
<dbReference type="Gene3D" id="2.40.160.20">
    <property type="match status" value="1"/>
</dbReference>
<feature type="signal peptide" evidence="2">
    <location>
        <begin position="1"/>
        <end position="19"/>
    </location>
</feature>
<evidence type="ECO:0000259" key="3">
    <source>
        <dbReference type="Pfam" id="PF13505"/>
    </source>
</evidence>
<proteinExistence type="predicted"/>
<accession>A0A0B9GKA1</accession>
<dbReference type="RefSeq" id="WP_039457356.1">
    <property type="nucleotide sequence ID" value="NZ_JWLZ01000017.1"/>
</dbReference>
<dbReference type="InterPro" id="IPR027385">
    <property type="entry name" value="Beta-barrel_OMP"/>
</dbReference>